<dbReference type="RefSeq" id="WP_065659440.1">
    <property type="nucleotide sequence ID" value="NZ_CP049217.1"/>
</dbReference>
<reference evidence="3" key="1">
    <citation type="journal article" date="2020" name="Science">
        <title>Unexpected conservation and global transmission of agrobacterial virulence plasmids.</title>
        <authorList>
            <person name="Weisberg A.J."/>
            <person name="Davis E.W. 2nd"/>
            <person name="Tabima J."/>
            <person name="Belcher M.S."/>
            <person name="Miller M."/>
            <person name="Kuo C.H."/>
            <person name="Loper J.E."/>
            <person name="Grunwald N.J."/>
            <person name="Putnam M.L."/>
            <person name="Chang J.H."/>
        </authorList>
    </citation>
    <scope>NUCLEOTIDE SEQUENCE</scope>
    <source>
        <strain evidence="3">17-1853-1a</strain>
    </source>
</reference>
<proteinExistence type="predicted"/>
<dbReference type="InterPro" id="IPR013078">
    <property type="entry name" value="His_Pase_superF_clade-1"/>
</dbReference>
<dbReference type="AlphaFoldDB" id="A0AA44F9P5"/>
<dbReference type="Proteomes" id="UP000663946">
    <property type="component" value="Chromosome 2"/>
</dbReference>
<evidence type="ECO:0000256" key="2">
    <source>
        <dbReference type="PIRSR" id="PIRSR613078-2"/>
    </source>
</evidence>
<evidence type="ECO:0000313" key="3">
    <source>
        <dbReference type="EMBL" id="NTC31248.1"/>
    </source>
</evidence>
<evidence type="ECO:0000313" key="4">
    <source>
        <dbReference type="EMBL" id="QTG14533.1"/>
    </source>
</evidence>
<dbReference type="SUPFAM" id="SSF53254">
    <property type="entry name" value="Phosphoglycerate mutase-like"/>
    <property type="match status" value="1"/>
</dbReference>
<dbReference type="PANTHER" id="PTHR48100">
    <property type="entry name" value="BROAD-SPECIFICITY PHOSPHATASE YOR283W-RELATED"/>
    <property type="match status" value="1"/>
</dbReference>
<feature type="active site" description="Proton donor/acceptor" evidence="1">
    <location>
        <position position="101"/>
    </location>
</feature>
<dbReference type="CDD" id="cd07067">
    <property type="entry name" value="HP_PGM_like"/>
    <property type="match status" value="1"/>
</dbReference>
<dbReference type="GO" id="GO:0016791">
    <property type="term" value="F:phosphatase activity"/>
    <property type="evidence" value="ECO:0007669"/>
    <property type="project" value="TreeGrafter"/>
</dbReference>
<dbReference type="SMART" id="SM00855">
    <property type="entry name" value="PGAM"/>
    <property type="match status" value="1"/>
</dbReference>
<dbReference type="EMBL" id="CP049217">
    <property type="protein sequence ID" value="QTG14533.1"/>
    <property type="molecule type" value="Genomic_DNA"/>
</dbReference>
<feature type="binding site" evidence="2">
    <location>
        <begin position="22"/>
        <end position="29"/>
    </location>
    <ligand>
        <name>substrate</name>
    </ligand>
</feature>
<evidence type="ECO:0000256" key="1">
    <source>
        <dbReference type="PIRSR" id="PIRSR613078-1"/>
    </source>
</evidence>
<dbReference type="Proteomes" id="UP000702952">
    <property type="component" value="Unassembled WGS sequence"/>
</dbReference>
<dbReference type="Gene3D" id="3.40.50.1240">
    <property type="entry name" value="Phosphoglycerate mutase-like"/>
    <property type="match status" value="1"/>
</dbReference>
<protein>
    <submittedName>
        <fullName evidence="3">Histidine phosphatase family protein</fullName>
    </submittedName>
</protein>
<sequence>MAIDYEHKGEASVAVPTIYLLRHGETVWNCLGRFQGQQDSPLTARGIEQADQVARLLRDALCDDEQSFRMQISPLGRVRQTAERVLAEVTLQYLEDDRLVEVTTGSWDGMTRFEIDAEFPGRLEGSNAFDWYFRAPDGESFEDACKRATSWISDLRHPTIAISHGLFGRILRGVFLGLSKLEMLELPVPQDVLYRLDDGRCDLITA</sequence>
<feature type="binding site" evidence="2">
    <location>
        <position position="77"/>
    </location>
    <ligand>
        <name>substrate</name>
    </ligand>
</feature>
<dbReference type="EMBL" id="JAAMAY010000037">
    <property type="protein sequence ID" value="NTC31248.1"/>
    <property type="molecule type" value="Genomic_DNA"/>
</dbReference>
<dbReference type="InterPro" id="IPR050275">
    <property type="entry name" value="PGM_Phosphatase"/>
</dbReference>
<dbReference type="PROSITE" id="PS00175">
    <property type="entry name" value="PG_MUTASE"/>
    <property type="match status" value="1"/>
</dbReference>
<dbReference type="Pfam" id="PF00300">
    <property type="entry name" value="His_Phos_1"/>
    <property type="match status" value="1"/>
</dbReference>
<reference evidence="4" key="2">
    <citation type="submission" date="2020-02" db="EMBL/GenBank/DDBJ databases">
        <title>Unexpected conservation and global transmission of agrobacterial virulence plasmids.</title>
        <authorList>
            <person name="Weisberg A.J."/>
            <person name="Davis E.W. II"/>
            <person name="Tabima J.R."/>
            <person name="Belcher M.S."/>
            <person name="Miller M."/>
            <person name="Kuo C.-H."/>
            <person name="Loper J.E."/>
            <person name="Grunwald N.J."/>
            <person name="Putnam M.L."/>
            <person name="Chang J.H."/>
        </authorList>
    </citation>
    <scope>NUCLEOTIDE SEQUENCE</scope>
    <source>
        <strain evidence="4">Q15/94</strain>
    </source>
</reference>
<name>A0AA44F9P5_AGRTU</name>
<dbReference type="InterPro" id="IPR001345">
    <property type="entry name" value="PG/BPGM_mutase_AS"/>
</dbReference>
<dbReference type="PIRSF" id="PIRSF000709">
    <property type="entry name" value="6PFK_2-Ptase"/>
    <property type="match status" value="1"/>
</dbReference>
<evidence type="ECO:0000313" key="5">
    <source>
        <dbReference type="Proteomes" id="UP000702952"/>
    </source>
</evidence>
<dbReference type="PANTHER" id="PTHR48100:SF59">
    <property type="entry name" value="ADENOSYLCOBALAMIN_ALPHA-RIBAZOLE PHOSPHATASE"/>
    <property type="match status" value="1"/>
</dbReference>
<dbReference type="InterPro" id="IPR029033">
    <property type="entry name" value="His_PPase_superfam"/>
</dbReference>
<gene>
    <name evidence="3" type="ORF">G6M46_24250</name>
    <name evidence="4" type="ORF">G6M86_14455</name>
</gene>
<organism evidence="3 5">
    <name type="scientific">Agrobacterium tumefaciens</name>
    <dbReference type="NCBI Taxonomy" id="358"/>
    <lineage>
        <taxon>Bacteria</taxon>
        <taxon>Pseudomonadati</taxon>
        <taxon>Pseudomonadota</taxon>
        <taxon>Alphaproteobacteria</taxon>
        <taxon>Hyphomicrobiales</taxon>
        <taxon>Rhizobiaceae</taxon>
        <taxon>Rhizobium/Agrobacterium group</taxon>
        <taxon>Agrobacterium</taxon>
        <taxon>Agrobacterium tumefaciens complex</taxon>
    </lineage>
</organism>
<accession>A0AA44F9P5</accession>
<dbReference type="GO" id="GO:0005737">
    <property type="term" value="C:cytoplasm"/>
    <property type="evidence" value="ECO:0007669"/>
    <property type="project" value="TreeGrafter"/>
</dbReference>
<feature type="active site" description="Tele-phosphohistidine intermediate" evidence="1">
    <location>
        <position position="23"/>
    </location>
</feature>